<dbReference type="Proteomes" id="UP000755585">
    <property type="component" value="Unassembled WGS sequence"/>
</dbReference>
<dbReference type="GO" id="GO:0016301">
    <property type="term" value="F:kinase activity"/>
    <property type="evidence" value="ECO:0007669"/>
    <property type="project" value="UniProtKB-KW"/>
</dbReference>
<dbReference type="RefSeq" id="WP_209698513.1">
    <property type="nucleotide sequence ID" value="NZ_BAAAVU010000005.1"/>
</dbReference>
<dbReference type="InterPro" id="IPR027417">
    <property type="entry name" value="P-loop_NTPase"/>
</dbReference>
<gene>
    <name evidence="2" type="ORF">JOF29_007018</name>
</gene>
<dbReference type="SUPFAM" id="SSF52540">
    <property type="entry name" value="P-loop containing nucleoside triphosphate hydrolases"/>
    <property type="match status" value="1"/>
</dbReference>
<accession>A0ABS4UW81</accession>
<keyword evidence="3" id="KW-1185">Reference proteome</keyword>
<dbReference type="PANTHER" id="PTHR10285">
    <property type="entry name" value="URIDINE KINASE"/>
    <property type="match status" value="1"/>
</dbReference>
<dbReference type="NCBIfam" id="NF006743">
    <property type="entry name" value="PRK09270.1-2"/>
    <property type="match status" value="1"/>
</dbReference>
<dbReference type="EMBL" id="JAGINT010000002">
    <property type="protein sequence ID" value="MBP2355908.1"/>
    <property type="molecule type" value="Genomic_DNA"/>
</dbReference>
<keyword evidence="2" id="KW-0418">Kinase</keyword>
<keyword evidence="2" id="KW-0808">Transferase</keyword>
<protein>
    <submittedName>
        <fullName evidence="2">Pantothenate kinase</fullName>
    </submittedName>
</protein>
<name>A0ABS4UW81_9ACTN</name>
<sequence length="207" mass="22328">MTAVTQVAALAERARQVAAGSRRTLIGLAGPPGAGKSTVAEALVRELGTDAVLVPMDGFHLSNAVLDSLGRRDRKGAPDTFDAAGYVALLRRLRSPDEDVVYAPTFFRDIEEPVGSSIPISPDTPIVVTEGNYLLLDTHPWRQVRDLLDATWYLQLDDAARLERLIARHIAYDKTPAAARAWAEGSDQRNADAVAASAHNADLVLHL</sequence>
<organism evidence="2 3">
    <name type="scientific">Kribbella aluminosa</name>
    <dbReference type="NCBI Taxonomy" id="416017"/>
    <lineage>
        <taxon>Bacteria</taxon>
        <taxon>Bacillati</taxon>
        <taxon>Actinomycetota</taxon>
        <taxon>Actinomycetes</taxon>
        <taxon>Propionibacteriales</taxon>
        <taxon>Kribbellaceae</taxon>
        <taxon>Kribbella</taxon>
    </lineage>
</organism>
<feature type="domain" description="Phosphoribulokinase/uridine kinase" evidence="1">
    <location>
        <begin position="25"/>
        <end position="171"/>
    </location>
</feature>
<evidence type="ECO:0000313" key="3">
    <source>
        <dbReference type="Proteomes" id="UP000755585"/>
    </source>
</evidence>
<dbReference type="Gene3D" id="3.40.50.300">
    <property type="entry name" value="P-loop containing nucleotide triphosphate hydrolases"/>
    <property type="match status" value="2"/>
</dbReference>
<dbReference type="InterPro" id="IPR006083">
    <property type="entry name" value="PRK/URK"/>
</dbReference>
<comment type="caution">
    <text evidence="2">The sequence shown here is derived from an EMBL/GenBank/DDBJ whole genome shotgun (WGS) entry which is preliminary data.</text>
</comment>
<evidence type="ECO:0000313" key="2">
    <source>
        <dbReference type="EMBL" id="MBP2355908.1"/>
    </source>
</evidence>
<evidence type="ECO:0000259" key="1">
    <source>
        <dbReference type="Pfam" id="PF00485"/>
    </source>
</evidence>
<reference evidence="2 3" key="1">
    <citation type="submission" date="2021-03" db="EMBL/GenBank/DDBJ databases">
        <title>Sequencing the genomes of 1000 actinobacteria strains.</title>
        <authorList>
            <person name="Klenk H.-P."/>
        </authorList>
    </citation>
    <scope>NUCLEOTIDE SEQUENCE [LARGE SCALE GENOMIC DNA]</scope>
    <source>
        <strain evidence="2 3">DSM 18824</strain>
    </source>
</reference>
<dbReference type="Pfam" id="PF00485">
    <property type="entry name" value="PRK"/>
    <property type="match status" value="1"/>
</dbReference>
<proteinExistence type="predicted"/>